<dbReference type="GO" id="GO:0015171">
    <property type="term" value="F:amino acid transmembrane transporter activity"/>
    <property type="evidence" value="ECO:0007669"/>
    <property type="project" value="TreeGrafter"/>
</dbReference>
<keyword evidence="5 6" id="KW-0472">Membrane</keyword>
<dbReference type="Proteomes" id="UP000031670">
    <property type="component" value="Unassembled WGS sequence"/>
</dbReference>
<dbReference type="PANTHER" id="PTHR30086:SF20">
    <property type="entry name" value="ARGININE EXPORTER PROTEIN ARGO-RELATED"/>
    <property type="match status" value="1"/>
</dbReference>
<evidence type="ECO:0000313" key="8">
    <source>
        <dbReference type="Proteomes" id="UP000031670"/>
    </source>
</evidence>
<sequence length="218" mass="23613">MSWFEVTLDELNLFNAASMSTYIAGFSLGLSLILAIGSQNAFVLKQGLKNQHILVICAVCAISDAILISLGVAGFGAMVNRFPEIETFARYGGALFLSVYALLSFKSAFTTDHALESAGESKGSLTKVILMCLAFTWFNPHVYLDTVVLLGSVSTHYHPEQLQFAVGAMTASFVFFFSLGYGARFLAPIFNKPRAWKVLEFLVGVIMASIAITLVRGA</sequence>
<evidence type="ECO:0000256" key="4">
    <source>
        <dbReference type="ARBA" id="ARBA00022989"/>
    </source>
</evidence>
<protein>
    <submittedName>
        <fullName evidence="7">Transporter</fullName>
    </submittedName>
</protein>
<dbReference type="AlphaFoldDB" id="A0A0B8PCL1"/>
<keyword evidence="3 6" id="KW-0812">Transmembrane</keyword>
<gene>
    <name evidence="7" type="ORF">JCM19232_3387</name>
</gene>
<evidence type="ECO:0000256" key="2">
    <source>
        <dbReference type="ARBA" id="ARBA00022475"/>
    </source>
</evidence>
<evidence type="ECO:0000313" key="7">
    <source>
        <dbReference type="EMBL" id="GAM64111.1"/>
    </source>
</evidence>
<feature type="transmembrane region" description="Helical" evidence="6">
    <location>
        <begin position="20"/>
        <end position="41"/>
    </location>
</feature>
<name>A0A0B8PCL1_9VIBR</name>
<comment type="subcellular location">
    <subcellularLocation>
        <location evidence="1">Cell membrane</location>
        <topology evidence="1">Multi-pass membrane protein</topology>
    </subcellularLocation>
</comment>
<organism evidence="7 8">
    <name type="scientific">Vibrio ishigakensis</name>
    <dbReference type="NCBI Taxonomy" id="1481914"/>
    <lineage>
        <taxon>Bacteria</taxon>
        <taxon>Pseudomonadati</taxon>
        <taxon>Pseudomonadota</taxon>
        <taxon>Gammaproteobacteria</taxon>
        <taxon>Vibrionales</taxon>
        <taxon>Vibrionaceae</taxon>
        <taxon>Vibrio</taxon>
    </lineage>
</organism>
<comment type="caution">
    <text evidence="7">The sequence shown here is derived from an EMBL/GenBank/DDBJ whole genome shotgun (WGS) entry which is preliminary data.</text>
</comment>
<feature type="transmembrane region" description="Helical" evidence="6">
    <location>
        <begin position="198"/>
        <end position="215"/>
    </location>
</feature>
<accession>A0A0B8PCL1</accession>
<feature type="transmembrane region" description="Helical" evidence="6">
    <location>
        <begin position="88"/>
        <end position="105"/>
    </location>
</feature>
<proteinExistence type="predicted"/>
<evidence type="ECO:0000256" key="3">
    <source>
        <dbReference type="ARBA" id="ARBA00022692"/>
    </source>
</evidence>
<dbReference type="PANTHER" id="PTHR30086">
    <property type="entry name" value="ARGININE EXPORTER PROTEIN ARGO"/>
    <property type="match status" value="1"/>
</dbReference>
<feature type="transmembrane region" description="Helical" evidence="6">
    <location>
        <begin position="125"/>
        <end position="144"/>
    </location>
</feature>
<dbReference type="InterPro" id="IPR001123">
    <property type="entry name" value="LeuE-type"/>
</dbReference>
<dbReference type="Pfam" id="PF01810">
    <property type="entry name" value="LysE"/>
    <property type="match status" value="1"/>
</dbReference>
<reference evidence="7 8" key="2">
    <citation type="submission" date="2015-01" db="EMBL/GenBank/DDBJ databases">
        <authorList>
            <consortium name="NBRP consortium"/>
            <person name="Sawabe T."/>
            <person name="Meirelles P."/>
            <person name="Feng G."/>
            <person name="Sayaka M."/>
            <person name="Hattori M."/>
            <person name="Ohkuma M."/>
        </authorList>
    </citation>
    <scope>NUCLEOTIDE SEQUENCE [LARGE SCALE GENOMIC DNA]</scope>
    <source>
        <strain evidence="7 8">JCM19232</strain>
    </source>
</reference>
<feature type="transmembrane region" description="Helical" evidence="6">
    <location>
        <begin position="53"/>
        <end position="76"/>
    </location>
</feature>
<reference evidence="7 8" key="1">
    <citation type="submission" date="2015-01" db="EMBL/GenBank/DDBJ databases">
        <title>Vibrio sp. C5 JCM 19232 whole genome shotgun sequence.</title>
        <authorList>
            <person name="Sawabe T."/>
            <person name="Meirelles P."/>
            <person name="Feng G."/>
            <person name="Sayaka M."/>
            <person name="Hattori M."/>
            <person name="Ohkuma M."/>
        </authorList>
    </citation>
    <scope>NUCLEOTIDE SEQUENCE [LARGE SCALE GENOMIC DNA]</scope>
    <source>
        <strain evidence="7 8">JCM19232</strain>
    </source>
</reference>
<evidence type="ECO:0000256" key="5">
    <source>
        <dbReference type="ARBA" id="ARBA00023136"/>
    </source>
</evidence>
<dbReference type="EMBL" id="BBSA01000011">
    <property type="protein sequence ID" value="GAM64111.1"/>
    <property type="molecule type" value="Genomic_DNA"/>
</dbReference>
<dbReference type="GO" id="GO:0005886">
    <property type="term" value="C:plasma membrane"/>
    <property type="evidence" value="ECO:0007669"/>
    <property type="project" value="UniProtKB-SubCell"/>
</dbReference>
<evidence type="ECO:0000256" key="1">
    <source>
        <dbReference type="ARBA" id="ARBA00004651"/>
    </source>
</evidence>
<keyword evidence="2" id="KW-1003">Cell membrane</keyword>
<evidence type="ECO:0000256" key="6">
    <source>
        <dbReference type="SAM" id="Phobius"/>
    </source>
</evidence>
<keyword evidence="4 6" id="KW-1133">Transmembrane helix</keyword>
<feature type="transmembrane region" description="Helical" evidence="6">
    <location>
        <begin position="164"/>
        <end position="186"/>
    </location>
</feature>